<proteinExistence type="predicted"/>
<dbReference type="EMBL" id="KN847536">
    <property type="protein sequence ID" value="KIW06157.1"/>
    <property type="molecule type" value="Genomic_DNA"/>
</dbReference>
<name>A0A0D1YZM2_9PEZI</name>
<evidence type="ECO:0000256" key="1">
    <source>
        <dbReference type="SAM" id="MobiDB-lite"/>
    </source>
</evidence>
<evidence type="ECO:0000313" key="3">
    <source>
        <dbReference type="Proteomes" id="UP000053259"/>
    </source>
</evidence>
<evidence type="ECO:0000313" key="2">
    <source>
        <dbReference type="EMBL" id="KIW06157.1"/>
    </source>
</evidence>
<feature type="compositionally biased region" description="Polar residues" evidence="1">
    <location>
        <begin position="314"/>
        <end position="324"/>
    </location>
</feature>
<dbReference type="OrthoDB" id="5138418at2759"/>
<accession>A0A0D1YZM2</accession>
<dbReference type="Proteomes" id="UP000053259">
    <property type="component" value="Unassembled WGS sequence"/>
</dbReference>
<dbReference type="AlphaFoldDB" id="A0A0D1YZM2"/>
<organism evidence="2 3">
    <name type="scientific">Verruconis gallopava</name>
    <dbReference type="NCBI Taxonomy" id="253628"/>
    <lineage>
        <taxon>Eukaryota</taxon>
        <taxon>Fungi</taxon>
        <taxon>Dikarya</taxon>
        <taxon>Ascomycota</taxon>
        <taxon>Pezizomycotina</taxon>
        <taxon>Dothideomycetes</taxon>
        <taxon>Pleosporomycetidae</taxon>
        <taxon>Venturiales</taxon>
        <taxon>Sympoventuriaceae</taxon>
        <taxon>Verruconis</taxon>
    </lineage>
</organism>
<dbReference type="RefSeq" id="XP_016216026.1">
    <property type="nucleotide sequence ID" value="XM_016356503.1"/>
</dbReference>
<dbReference type="HOGENOM" id="CLU_026242_1_0_1"/>
<dbReference type="VEuPathDB" id="FungiDB:PV09_03319"/>
<dbReference type="GeneID" id="27311292"/>
<feature type="region of interest" description="Disordered" evidence="1">
    <location>
        <begin position="1"/>
        <end position="82"/>
    </location>
</feature>
<dbReference type="InParanoid" id="A0A0D1YZM2"/>
<keyword evidence="3" id="KW-1185">Reference proteome</keyword>
<feature type="region of interest" description="Disordered" evidence="1">
    <location>
        <begin position="291"/>
        <end position="324"/>
    </location>
</feature>
<dbReference type="STRING" id="253628.A0A0D1YZM2"/>
<reference evidence="2 3" key="1">
    <citation type="submission" date="2015-01" db="EMBL/GenBank/DDBJ databases">
        <title>The Genome Sequence of Ochroconis gallopava CBS43764.</title>
        <authorList>
            <consortium name="The Broad Institute Genomics Platform"/>
            <person name="Cuomo C."/>
            <person name="de Hoog S."/>
            <person name="Gorbushina A."/>
            <person name="Stielow B."/>
            <person name="Teixiera M."/>
            <person name="Abouelleil A."/>
            <person name="Chapman S.B."/>
            <person name="Priest M."/>
            <person name="Young S.K."/>
            <person name="Wortman J."/>
            <person name="Nusbaum C."/>
            <person name="Birren B."/>
        </authorList>
    </citation>
    <scope>NUCLEOTIDE SEQUENCE [LARGE SCALE GENOMIC DNA]</scope>
    <source>
        <strain evidence="2 3">CBS 43764</strain>
    </source>
</reference>
<gene>
    <name evidence="2" type="ORF">PV09_03319</name>
</gene>
<protein>
    <submittedName>
        <fullName evidence="2">Uncharacterized protein</fullName>
    </submittedName>
</protein>
<feature type="compositionally biased region" description="Polar residues" evidence="1">
    <location>
        <begin position="1"/>
        <end position="20"/>
    </location>
</feature>
<sequence length="422" mass="47798">MAYTSQTAFSLPQSISVQLQSRRKAGPRKSSQVHPLHIPSTPIQRPADYMAKSRNPRYAEATATSASKKRSRHETNLKEQGRSSIVTPRSELGTTQKIFSRDNIAVRSDFASPEPFVNTRYHLAGGLDTPKIARESKEEGQSQDDFGLRRRWRSTHAESIHDRTTPNPLYAKAESQQQQTWSQFMISVAGKVWSFGTSAFKGFYAGGGQGYAMATPRRESQPSANSRTWESINGAPSLCFGEDSTPVPGSFPLDDDDFEFEQEQRPAKRMHLEDTESPWVFVPDPKKQELHGKWTFHRPPPSPIRLATKGRRSFTPNSRRTSHFVTSNTSPMLQRSASHVHRRASSDVAVVPKESPLSPEARKYLAERKRDEKQQDASIRRMNEQLKALLREGRQALGTKVEVLDDDDMDMEDEGYFEDRVY</sequence>